<dbReference type="RefSeq" id="WP_186840523.1">
    <property type="nucleotide sequence ID" value="NZ_JACOOZ010000007.1"/>
</dbReference>
<dbReference type="SUPFAM" id="SSF53067">
    <property type="entry name" value="Actin-like ATPase domain"/>
    <property type="match status" value="1"/>
</dbReference>
<dbReference type="GO" id="GO:0004340">
    <property type="term" value="F:glucokinase activity"/>
    <property type="evidence" value="ECO:0007669"/>
    <property type="project" value="UniProtKB-EC"/>
</dbReference>
<dbReference type="Proteomes" id="UP000597877">
    <property type="component" value="Unassembled WGS sequence"/>
</dbReference>
<dbReference type="PROSITE" id="PS01125">
    <property type="entry name" value="ROK"/>
    <property type="match status" value="1"/>
</dbReference>
<keyword evidence="7" id="KW-0067">ATP-binding</keyword>
<comment type="similarity">
    <text evidence="1">Belongs to the ROK (NagC/XylR) family.</text>
</comment>
<dbReference type="InterPro" id="IPR004654">
    <property type="entry name" value="ROK_glcA"/>
</dbReference>
<dbReference type="InterPro" id="IPR049874">
    <property type="entry name" value="ROK_cs"/>
</dbReference>
<evidence type="ECO:0000313" key="10">
    <source>
        <dbReference type="Proteomes" id="UP000597877"/>
    </source>
</evidence>
<dbReference type="NCBIfam" id="TIGR00744">
    <property type="entry name" value="ROK_glcA_fam"/>
    <property type="match status" value="1"/>
</dbReference>
<dbReference type="InterPro" id="IPR043129">
    <property type="entry name" value="ATPase_NBD"/>
</dbReference>
<evidence type="ECO:0000256" key="7">
    <source>
        <dbReference type="ARBA" id="ARBA00022840"/>
    </source>
</evidence>
<evidence type="ECO:0000256" key="8">
    <source>
        <dbReference type="ARBA" id="ARBA00032386"/>
    </source>
</evidence>
<dbReference type="Gene3D" id="3.30.420.40">
    <property type="match status" value="2"/>
</dbReference>
<comment type="caution">
    <text evidence="9">The sequence shown here is derived from an EMBL/GenBank/DDBJ whole genome shotgun (WGS) entry which is preliminary data.</text>
</comment>
<evidence type="ECO:0000256" key="6">
    <source>
        <dbReference type="ARBA" id="ARBA00022777"/>
    </source>
</evidence>
<evidence type="ECO:0000313" key="9">
    <source>
        <dbReference type="EMBL" id="MBC5668446.1"/>
    </source>
</evidence>
<keyword evidence="4 9" id="KW-0808">Transferase</keyword>
<gene>
    <name evidence="9" type="ORF">H8S00_10660</name>
</gene>
<sequence>MKEYCFGIDVGGTTIKIGFFKNNGEVLDKWEITTRTENFGENILADICEALESKLVKEGISLDEIEGIGIGLPGPVLADGTVLQCVNLGWGTFNVEQKLSEMFHGIKVKAGNDANVAALGEAWKGGGKGYDDIVMITLGTGVGGGVIINGKILTGYNGGAGEIGHMHMQDGEEEQCNCGRHGCLEQYASATGVVRLAKRYMAAHSDEKLNEFGENITAKDVFDLAKEGNEGAITITKQMGNYLGKAMSHIAATVNPQAFIIGGGVSKAGSYLIDVVKDTYRETCFSACGDAAVHLAELGNDAGMFGSAALIIK</sequence>
<proteinExistence type="inferred from homology"/>
<dbReference type="InterPro" id="IPR000600">
    <property type="entry name" value="ROK"/>
</dbReference>
<accession>A0ABR7F4A3</accession>
<evidence type="ECO:0000256" key="1">
    <source>
        <dbReference type="ARBA" id="ARBA00006479"/>
    </source>
</evidence>
<dbReference type="PANTHER" id="PTHR18964">
    <property type="entry name" value="ROK (REPRESSOR, ORF, KINASE) FAMILY"/>
    <property type="match status" value="1"/>
</dbReference>
<protein>
    <recommendedName>
        <fullName evidence="3">Glucokinase</fullName>
        <ecNumber evidence="2">2.7.1.2</ecNumber>
    </recommendedName>
    <alternativeName>
        <fullName evidence="8">Glucose kinase</fullName>
    </alternativeName>
</protein>
<dbReference type="EC" id="2.7.1.2" evidence="2"/>
<organism evidence="9 10">
    <name type="scientific">Eubacterium segne</name>
    <dbReference type="NCBI Taxonomy" id="2763045"/>
    <lineage>
        <taxon>Bacteria</taxon>
        <taxon>Bacillati</taxon>
        <taxon>Bacillota</taxon>
        <taxon>Clostridia</taxon>
        <taxon>Eubacteriales</taxon>
        <taxon>Eubacteriaceae</taxon>
        <taxon>Eubacterium</taxon>
    </lineage>
</organism>
<evidence type="ECO:0000256" key="4">
    <source>
        <dbReference type="ARBA" id="ARBA00022679"/>
    </source>
</evidence>
<dbReference type="EMBL" id="JACOOZ010000007">
    <property type="protein sequence ID" value="MBC5668446.1"/>
    <property type="molecule type" value="Genomic_DNA"/>
</dbReference>
<dbReference type="Pfam" id="PF00480">
    <property type="entry name" value="ROK"/>
    <property type="match status" value="1"/>
</dbReference>
<evidence type="ECO:0000256" key="2">
    <source>
        <dbReference type="ARBA" id="ARBA00012323"/>
    </source>
</evidence>
<evidence type="ECO:0000256" key="3">
    <source>
        <dbReference type="ARBA" id="ARBA00014701"/>
    </source>
</evidence>
<reference evidence="9 10" key="1">
    <citation type="submission" date="2020-08" db="EMBL/GenBank/DDBJ databases">
        <title>Genome public.</title>
        <authorList>
            <person name="Liu C."/>
            <person name="Sun Q."/>
        </authorList>
    </citation>
    <scope>NUCLEOTIDE SEQUENCE [LARGE SCALE GENOMIC DNA]</scope>
    <source>
        <strain evidence="9 10">BX4</strain>
    </source>
</reference>
<keyword evidence="6" id="KW-0418">Kinase</keyword>
<dbReference type="PANTHER" id="PTHR18964:SF149">
    <property type="entry name" value="BIFUNCTIONAL UDP-N-ACETYLGLUCOSAMINE 2-EPIMERASE_N-ACETYLMANNOSAMINE KINASE"/>
    <property type="match status" value="1"/>
</dbReference>
<keyword evidence="10" id="KW-1185">Reference proteome</keyword>
<keyword evidence="5" id="KW-0547">Nucleotide-binding</keyword>
<evidence type="ECO:0000256" key="5">
    <source>
        <dbReference type="ARBA" id="ARBA00022741"/>
    </source>
</evidence>
<name>A0ABR7F4A3_9FIRM</name>